<keyword evidence="1" id="KW-1133">Transmembrane helix</keyword>
<reference evidence="2 3" key="1">
    <citation type="submission" date="2020-09" db="EMBL/GenBank/DDBJ databases">
        <title>The genome sequence of type strain Labrenzia polysiphoniae KACC 19711.</title>
        <authorList>
            <person name="Liu Y."/>
        </authorList>
    </citation>
    <scope>NUCLEOTIDE SEQUENCE [LARGE SCALE GENOMIC DNA]</scope>
    <source>
        <strain evidence="2 3">KACC 19711</strain>
    </source>
</reference>
<accession>A0ABR9CE05</accession>
<evidence type="ECO:0000313" key="2">
    <source>
        <dbReference type="EMBL" id="MBD8877868.1"/>
    </source>
</evidence>
<proteinExistence type="predicted"/>
<keyword evidence="1" id="KW-0812">Transmembrane</keyword>
<evidence type="ECO:0000313" key="3">
    <source>
        <dbReference type="Proteomes" id="UP000615687"/>
    </source>
</evidence>
<evidence type="ECO:0000256" key="1">
    <source>
        <dbReference type="SAM" id="Phobius"/>
    </source>
</evidence>
<feature type="transmembrane region" description="Helical" evidence="1">
    <location>
        <begin position="59"/>
        <end position="82"/>
    </location>
</feature>
<comment type="caution">
    <text evidence="2">The sequence shown here is derived from an EMBL/GenBank/DDBJ whole genome shotgun (WGS) entry which is preliminary data.</text>
</comment>
<gene>
    <name evidence="2" type="ORF">IG617_16365</name>
</gene>
<keyword evidence="3" id="KW-1185">Reference proteome</keyword>
<organism evidence="2 3">
    <name type="scientific">Roseibium polysiphoniae</name>
    <dbReference type="NCBI Taxonomy" id="2571221"/>
    <lineage>
        <taxon>Bacteria</taxon>
        <taxon>Pseudomonadati</taxon>
        <taxon>Pseudomonadota</taxon>
        <taxon>Alphaproteobacteria</taxon>
        <taxon>Hyphomicrobiales</taxon>
        <taxon>Stappiaceae</taxon>
        <taxon>Roseibium</taxon>
    </lineage>
</organism>
<dbReference type="RefSeq" id="WP_192110328.1">
    <property type="nucleotide sequence ID" value="NZ_JACYXJ010000006.1"/>
</dbReference>
<feature type="transmembrane region" description="Helical" evidence="1">
    <location>
        <begin position="128"/>
        <end position="145"/>
    </location>
</feature>
<protein>
    <submittedName>
        <fullName evidence="2">Uncharacterized protein</fullName>
    </submittedName>
</protein>
<name>A0ABR9CE05_9HYPH</name>
<dbReference type="EMBL" id="JACYXJ010000006">
    <property type="protein sequence ID" value="MBD8877868.1"/>
    <property type="molecule type" value="Genomic_DNA"/>
</dbReference>
<keyword evidence="1" id="KW-0472">Membrane</keyword>
<sequence length="199" mass="22567">MKFRALRRRFRTAKNRQFLLKLQQKSVPVQHLEDYMPLRMSHQSAEHFSPAKSASSASFQNVVICYLALLLAVTSPVAFYFANRFSNAPGRRLRWHYHYIRTTFVGALLGLILGFSAMIVGANLISSALIPGALLLIATLFWYFLRSSYGMICAVNQRPCTITRASSFSQRTGFNQQINAFRYIQLFIVTRLNAICGAS</sequence>
<feature type="transmembrane region" description="Helical" evidence="1">
    <location>
        <begin position="103"/>
        <end position="122"/>
    </location>
</feature>
<dbReference type="Proteomes" id="UP000615687">
    <property type="component" value="Unassembled WGS sequence"/>
</dbReference>